<sequence length="101" mass="11681">MTQFRPSRMTSRSMPPKRVAKQPAARRKSTPRRRKSMPRCSLLPGQGEGWASTIFIAKIKRPINNDRASAGELVFRSSSRIWRLLLGFSSKFLFVFAKRWI</sequence>
<feature type="compositionally biased region" description="Basic residues" evidence="1">
    <location>
        <begin position="18"/>
        <end position="37"/>
    </location>
</feature>
<reference evidence="2 3" key="1">
    <citation type="submission" date="2021-06" db="EMBL/GenBank/DDBJ databases">
        <title>Caerostris extrusa draft genome.</title>
        <authorList>
            <person name="Kono N."/>
            <person name="Arakawa K."/>
        </authorList>
    </citation>
    <scope>NUCLEOTIDE SEQUENCE [LARGE SCALE GENOMIC DNA]</scope>
</reference>
<comment type="caution">
    <text evidence="2">The sequence shown here is derived from an EMBL/GenBank/DDBJ whole genome shotgun (WGS) entry which is preliminary data.</text>
</comment>
<evidence type="ECO:0000313" key="3">
    <source>
        <dbReference type="Proteomes" id="UP001054945"/>
    </source>
</evidence>
<organism evidence="2 3">
    <name type="scientific">Caerostris extrusa</name>
    <name type="common">Bark spider</name>
    <name type="synonym">Caerostris bankana</name>
    <dbReference type="NCBI Taxonomy" id="172846"/>
    <lineage>
        <taxon>Eukaryota</taxon>
        <taxon>Metazoa</taxon>
        <taxon>Ecdysozoa</taxon>
        <taxon>Arthropoda</taxon>
        <taxon>Chelicerata</taxon>
        <taxon>Arachnida</taxon>
        <taxon>Araneae</taxon>
        <taxon>Araneomorphae</taxon>
        <taxon>Entelegynae</taxon>
        <taxon>Araneoidea</taxon>
        <taxon>Araneidae</taxon>
        <taxon>Caerostris</taxon>
    </lineage>
</organism>
<dbReference type="AlphaFoldDB" id="A0AAV4V9Y1"/>
<dbReference type="Proteomes" id="UP001054945">
    <property type="component" value="Unassembled WGS sequence"/>
</dbReference>
<dbReference type="EMBL" id="BPLR01014194">
    <property type="protein sequence ID" value="GIY67052.1"/>
    <property type="molecule type" value="Genomic_DNA"/>
</dbReference>
<keyword evidence="3" id="KW-1185">Reference proteome</keyword>
<name>A0AAV4V9Y1_CAEEX</name>
<feature type="compositionally biased region" description="Polar residues" evidence="1">
    <location>
        <begin position="1"/>
        <end position="13"/>
    </location>
</feature>
<accession>A0AAV4V9Y1</accession>
<proteinExistence type="predicted"/>
<feature type="region of interest" description="Disordered" evidence="1">
    <location>
        <begin position="1"/>
        <end position="44"/>
    </location>
</feature>
<protein>
    <submittedName>
        <fullName evidence="2">Uncharacterized protein</fullName>
    </submittedName>
</protein>
<evidence type="ECO:0000313" key="2">
    <source>
        <dbReference type="EMBL" id="GIY67052.1"/>
    </source>
</evidence>
<gene>
    <name evidence="2" type="ORF">CEXT_11431</name>
</gene>
<evidence type="ECO:0000256" key="1">
    <source>
        <dbReference type="SAM" id="MobiDB-lite"/>
    </source>
</evidence>